<reference evidence="2" key="1">
    <citation type="submission" date="2021-03" db="EMBL/GenBank/DDBJ databases">
        <title>Draft genome sequence of rust myrtle Austropuccinia psidii MF-1, a brazilian biotype.</title>
        <authorList>
            <person name="Quecine M.C."/>
            <person name="Pachon D.M.R."/>
            <person name="Bonatelli M.L."/>
            <person name="Correr F.H."/>
            <person name="Franceschini L.M."/>
            <person name="Leite T.F."/>
            <person name="Margarido G.R.A."/>
            <person name="Almeida C.A."/>
            <person name="Ferrarezi J.A."/>
            <person name="Labate C.A."/>
        </authorList>
    </citation>
    <scope>NUCLEOTIDE SEQUENCE</scope>
    <source>
        <strain evidence="2">MF-1</strain>
    </source>
</reference>
<dbReference type="AlphaFoldDB" id="A0A9Q3ETP7"/>
<organism evidence="2 3">
    <name type="scientific">Austropuccinia psidii MF-1</name>
    <dbReference type="NCBI Taxonomy" id="1389203"/>
    <lineage>
        <taxon>Eukaryota</taxon>
        <taxon>Fungi</taxon>
        <taxon>Dikarya</taxon>
        <taxon>Basidiomycota</taxon>
        <taxon>Pucciniomycotina</taxon>
        <taxon>Pucciniomycetes</taxon>
        <taxon>Pucciniales</taxon>
        <taxon>Sphaerophragmiaceae</taxon>
        <taxon>Austropuccinia</taxon>
    </lineage>
</organism>
<gene>
    <name evidence="2" type="ORF">O181_069035</name>
</gene>
<protein>
    <recommendedName>
        <fullName evidence="1">Reverse transcriptase/retrotransposon-derived protein RNase H-like domain-containing protein</fullName>
    </recommendedName>
</protein>
<evidence type="ECO:0000313" key="2">
    <source>
        <dbReference type="EMBL" id="MBW0529320.1"/>
    </source>
</evidence>
<sequence length="206" mass="23772">MKDFEILAKSPYRICDQQKVFEMKQERIKAYEKIRKVLTETTLLLMPHWNIPYKLYNDACGDELGEALQQVQIIDEKPTEGPICYISRQIKPTEGRYGASQMECLCLTYVEMENSHSRIYRGNMTIVHKEGKIHKNADGLSRWALANTPDTSSYVPLEAEPQIKIEGVEMSDIGTEVFEEVRKSYKQDKNCHILTSLLDKDCKDTS</sequence>
<dbReference type="EMBL" id="AVOT02035049">
    <property type="protein sequence ID" value="MBW0529320.1"/>
    <property type="molecule type" value="Genomic_DNA"/>
</dbReference>
<dbReference type="OrthoDB" id="5593162at2759"/>
<comment type="caution">
    <text evidence="2">The sequence shown here is derived from an EMBL/GenBank/DDBJ whole genome shotgun (WGS) entry which is preliminary data.</text>
</comment>
<dbReference type="Pfam" id="PF17919">
    <property type="entry name" value="RT_RNaseH_2"/>
    <property type="match status" value="1"/>
</dbReference>
<name>A0A9Q3ETP7_9BASI</name>
<dbReference type="InterPro" id="IPR043502">
    <property type="entry name" value="DNA/RNA_pol_sf"/>
</dbReference>
<keyword evidence="3" id="KW-1185">Reference proteome</keyword>
<dbReference type="InterPro" id="IPR041577">
    <property type="entry name" value="RT_RNaseH_2"/>
</dbReference>
<dbReference type="SUPFAM" id="SSF56672">
    <property type="entry name" value="DNA/RNA polymerases"/>
    <property type="match status" value="1"/>
</dbReference>
<evidence type="ECO:0000313" key="3">
    <source>
        <dbReference type="Proteomes" id="UP000765509"/>
    </source>
</evidence>
<dbReference type="Proteomes" id="UP000765509">
    <property type="component" value="Unassembled WGS sequence"/>
</dbReference>
<proteinExistence type="predicted"/>
<evidence type="ECO:0000259" key="1">
    <source>
        <dbReference type="Pfam" id="PF17919"/>
    </source>
</evidence>
<feature type="domain" description="Reverse transcriptase/retrotransposon-derived protein RNase H-like" evidence="1">
    <location>
        <begin position="24"/>
        <end position="109"/>
    </location>
</feature>
<accession>A0A9Q3ETP7</accession>